<dbReference type="Proteomes" id="UP001199319">
    <property type="component" value="Unassembled WGS sequence"/>
</dbReference>
<feature type="non-terminal residue" evidence="1">
    <location>
        <position position="1"/>
    </location>
</feature>
<evidence type="ECO:0000313" key="2">
    <source>
        <dbReference type="Proteomes" id="UP001199319"/>
    </source>
</evidence>
<accession>A0AAE3AHL1</accession>
<name>A0AAE3AHL1_9FIRM</name>
<protein>
    <submittedName>
        <fullName evidence="1">Uncharacterized protein</fullName>
    </submittedName>
</protein>
<comment type="caution">
    <text evidence="1">The sequence shown here is derived from an EMBL/GenBank/DDBJ whole genome shotgun (WGS) entry which is preliminary data.</text>
</comment>
<dbReference type="EMBL" id="JAJEPW010000150">
    <property type="protein sequence ID" value="MCC2131248.1"/>
    <property type="molecule type" value="Genomic_DNA"/>
</dbReference>
<dbReference type="RefSeq" id="WP_302930332.1">
    <property type="nucleotide sequence ID" value="NZ_JAJEPW010000150.1"/>
</dbReference>
<reference evidence="1" key="1">
    <citation type="submission" date="2021-10" db="EMBL/GenBank/DDBJ databases">
        <title>Anaerobic single-cell dispensing facilitates the cultivation of human gut bacteria.</title>
        <authorList>
            <person name="Afrizal A."/>
        </authorList>
    </citation>
    <scope>NUCLEOTIDE SEQUENCE</scope>
    <source>
        <strain evidence="1">CLA-AA-H272</strain>
    </source>
</reference>
<evidence type="ECO:0000313" key="1">
    <source>
        <dbReference type="EMBL" id="MCC2131248.1"/>
    </source>
</evidence>
<gene>
    <name evidence="1" type="ORF">LKD37_17425</name>
</gene>
<proteinExistence type="predicted"/>
<organism evidence="1 2">
    <name type="scientific">Brotocaccenecus cirricatena</name>
    <dbReference type="NCBI Taxonomy" id="3064195"/>
    <lineage>
        <taxon>Bacteria</taxon>
        <taxon>Bacillati</taxon>
        <taxon>Bacillota</taxon>
        <taxon>Clostridia</taxon>
        <taxon>Eubacteriales</taxon>
        <taxon>Oscillospiraceae</taxon>
        <taxon>Brotocaccenecus</taxon>
    </lineage>
</organism>
<dbReference type="AlphaFoldDB" id="A0AAE3AHL1"/>
<keyword evidence="2" id="KW-1185">Reference proteome</keyword>
<sequence length="90" mass="10175">EIRKDFCRRSNALHHQVIYRSVNPLPRTAAYPAVLYVLMPNDEADRALLRTGHHGQKSERICSTADFSPTSTLASPIRKPIIRNYGGKTK</sequence>